<dbReference type="EMBL" id="CP048649">
    <property type="protein sequence ID" value="QIB67801.1"/>
    <property type="molecule type" value="Genomic_DNA"/>
</dbReference>
<dbReference type="RefSeq" id="WP_163064722.1">
    <property type="nucleotide sequence ID" value="NZ_CP048649.1"/>
</dbReference>
<protein>
    <submittedName>
        <fullName evidence="1">Uncharacterized protein</fullName>
    </submittedName>
</protein>
<gene>
    <name evidence="1" type="ORF">Ami103574_00030</name>
</gene>
<keyword evidence="2" id="KW-1185">Reference proteome</keyword>
<evidence type="ECO:0000313" key="1">
    <source>
        <dbReference type="EMBL" id="QIB67801.1"/>
    </source>
</evidence>
<proteinExistence type="predicted"/>
<name>A0A858BPK6_9FIRM</name>
<dbReference type="Proteomes" id="UP000466848">
    <property type="component" value="Chromosome"/>
</dbReference>
<dbReference type="AlphaFoldDB" id="A0A858BPK6"/>
<dbReference type="KEGG" id="abut:Ami103574_00030"/>
<organism evidence="1 2">
    <name type="scientific">Aminipila butyrica</name>
    <dbReference type="NCBI Taxonomy" id="433296"/>
    <lineage>
        <taxon>Bacteria</taxon>
        <taxon>Bacillati</taxon>
        <taxon>Bacillota</taxon>
        <taxon>Clostridia</taxon>
        <taxon>Peptostreptococcales</taxon>
        <taxon>Anaerovoracaceae</taxon>
        <taxon>Aminipila</taxon>
    </lineage>
</organism>
<accession>A0A858BPK6</accession>
<sequence length="72" mass="8117">MKQFTCSCIAEQFKRTDQVFVGLEGYSQAEIPCVYRPNGQVTLRRAKLEANFCPLCGAKLADLESKNDKDNK</sequence>
<evidence type="ECO:0000313" key="2">
    <source>
        <dbReference type="Proteomes" id="UP000466848"/>
    </source>
</evidence>
<reference evidence="1 2" key="1">
    <citation type="submission" date="2020-02" db="EMBL/GenBank/DDBJ databases">
        <authorList>
            <person name="Kim Y.B."/>
            <person name="Roh S.W."/>
        </authorList>
    </citation>
    <scope>NUCLEOTIDE SEQUENCE [LARGE SCALE GENOMIC DNA]</scope>
    <source>
        <strain evidence="1 2">DSM 103574</strain>
    </source>
</reference>